<comment type="caution">
    <text evidence="1">The sequence shown here is derived from an EMBL/GenBank/DDBJ whole genome shotgun (WGS) entry which is preliminary data.</text>
</comment>
<name>A0A7J4KTN6_9ARCH</name>
<evidence type="ECO:0000313" key="1">
    <source>
        <dbReference type="EMBL" id="HIH33282.1"/>
    </source>
</evidence>
<dbReference type="Proteomes" id="UP000527315">
    <property type="component" value="Unassembled WGS sequence"/>
</dbReference>
<dbReference type="InterPro" id="IPR000814">
    <property type="entry name" value="TBP"/>
</dbReference>
<gene>
    <name evidence="1" type="ORF">HA227_03440</name>
</gene>
<organism evidence="1 2">
    <name type="scientific">Candidatus Iainarchaeum sp</name>
    <dbReference type="NCBI Taxonomy" id="3101447"/>
    <lineage>
        <taxon>Archaea</taxon>
        <taxon>Candidatus Iainarchaeota</taxon>
        <taxon>Candidatus Iainarchaeia</taxon>
        <taxon>Candidatus Iainarchaeales</taxon>
        <taxon>Candidatus Iainarchaeaceae</taxon>
        <taxon>Candidatus Iainarchaeum</taxon>
    </lineage>
</organism>
<proteinExistence type="predicted"/>
<dbReference type="GO" id="GO:0006352">
    <property type="term" value="P:DNA-templated transcription initiation"/>
    <property type="evidence" value="ECO:0007669"/>
    <property type="project" value="InterPro"/>
</dbReference>
<dbReference type="AlphaFoldDB" id="A0A7J4KTN6"/>
<evidence type="ECO:0000313" key="2">
    <source>
        <dbReference type="Proteomes" id="UP000527315"/>
    </source>
</evidence>
<reference evidence="2" key="1">
    <citation type="journal article" date="2020" name="bioRxiv">
        <title>A rank-normalized archaeal taxonomy based on genome phylogeny resolves widespread incomplete and uneven classifications.</title>
        <authorList>
            <person name="Rinke C."/>
            <person name="Chuvochina M."/>
            <person name="Mussig A.J."/>
            <person name="Chaumeil P.-A."/>
            <person name="Waite D.W."/>
            <person name="Whitman W.B."/>
            <person name="Parks D.H."/>
            <person name="Hugenholtz P."/>
        </authorList>
    </citation>
    <scope>NUCLEOTIDE SEQUENCE [LARGE SCALE GENOMIC DNA]</scope>
</reference>
<protein>
    <submittedName>
        <fullName evidence="1">Uncharacterized protein</fullName>
    </submittedName>
</protein>
<sequence length="92" mass="10217">MVLKLSDFVGKPCKSRAAFEFVPKKRTHLNLEEVAKKLKEAGVFIEAETPFLLVVKAGVGVSIFQSGKIIVKETTLESEARKIAEKLVKMLE</sequence>
<dbReference type="EMBL" id="DUFJ01000072">
    <property type="protein sequence ID" value="HIH33282.1"/>
    <property type="molecule type" value="Genomic_DNA"/>
</dbReference>
<dbReference type="GO" id="GO:0003677">
    <property type="term" value="F:DNA binding"/>
    <property type="evidence" value="ECO:0007669"/>
    <property type="project" value="InterPro"/>
</dbReference>
<accession>A0A7J4KTN6</accession>
<dbReference type="Pfam" id="PF00352">
    <property type="entry name" value="TBP"/>
    <property type="match status" value="1"/>
</dbReference>